<feature type="domain" description="SusE outer membrane protein" evidence="1">
    <location>
        <begin position="39"/>
        <end position="134"/>
    </location>
</feature>
<evidence type="ECO:0000259" key="1">
    <source>
        <dbReference type="Pfam" id="PF14292"/>
    </source>
</evidence>
<dbReference type="InterPro" id="IPR025970">
    <property type="entry name" value="SusE"/>
</dbReference>
<name>A0A327QF25_9BACT</name>
<organism evidence="2 3">
    <name type="scientific">Chitinophaga skermanii</name>
    <dbReference type="NCBI Taxonomy" id="331697"/>
    <lineage>
        <taxon>Bacteria</taxon>
        <taxon>Pseudomonadati</taxon>
        <taxon>Bacteroidota</taxon>
        <taxon>Chitinophagia</taxon>
        <taxon>Chitinophagales</taxon>
        <taxon>Chitinophagaceae</taxon>
        <taxon>Chitinophaga</taxon>
    </lineage>
</organism>
<evidence type="ECO:0000313" key="2">
    <source>
        <dbReference type="EMBL" id="RAJ02374.1"/>
    </source>
</evidence>
<reference evidence="2 3" key="1">
    <citation type="submission" date="2018-06" db="EMBL/GenBank/DDBJ databases">
        <title>Genomic Encyclopedia of Archaeal and Bacterial Type Strains, Phase II (KMG-II): from individual species to whole genera.</title>
        <authorList>
            <person name="Goeker M."/>
        </authorList>
    </citation>
    <scope>NUCLEOTIDE SEQUENCE [LARGE SCALE GENOMIC DNA]</scope>
    <source>
        <strain evidence="2 3">DSM 23857</strain>
    </source>
</reference>
<dbReference type="Proteomes" id="UP000249547">
    <property type="component" value="Unassembled WGS sequence"/>
</dbReference>
<sequence length="366" mass="39767">MLRKSSYYTIIVTLFTMLFACKKDSDVYTIKDGVFAGGALQASAQNVVLTQATENDTALTFHWSAADFGQKPVVGYVLQLGQLTDTANNWSTAKEFTVGANVLQYGFIGKELNGLLNTMGLPSGTANELAVRIKAAVPQNTGAASSIPPVYSNTTVVKVSSYETYLYVPGDYQGWSPNLAPKLKPVDGRPGMYEGYVYMKGSSTMYFKFTNAPDWDHTNYGDGGNGSFSTDGLAAGLSVPTGGYYYLTADLNTNKWTATKTNWGILGDATPGGWDNDTPLSYDEASQTWRVTCAMKANASFKFRANNAWALDFGLDPSTGKLHYANNPFLGYTDGMNNITVPSDGTYLLVLDLHQSGMYTWSYTKQ</sequence>
<gene>
    <name evidence="2" type="ORF">LX64_03386</name>
</gene>
<proteinExistence type="predicted"/>
<evidence type="ECO:0000313" key="3">
    <source>
        <dbReference type="Proteomes" id="UP000249547"/>
    </source>
</evidence>
<dbReference type="PROSITE" id="PS51257">
    <property type="entry name" value="PROKAR_LIPOPROTEIN"/>
    <property type="match status" value="1"/>
</dbReference>
<keyword evidence="3" id="KW-1185">Reference proteome</keyword>
<dbReference type="AlphaFoldDB" id="A0A327QF25"/>
<dbReference type="EMBL" id="QLLL01000006">
    <property type="protein sequence ID" value="RAJ02374.1"/>
    <property type="molecule type" value="Genomic_DNA"/>
</dbReference>
<dbReference type="Pfam" id="PF14292">
    <property type="entry name" value="SusE"/>
    <property type="match status" value="1"/>
</dbReference>
<dbReference type="CDD" id="cd12967">
    <property type="entry name" value="CBM_SusE-F_like_u1"/>
    <property type="match status" value="1"/>
</dbReference>
<accession>A0A327QF25</accession>
<dbReference type="CDD" id="cd12956">
    <property type="entry name" value="CBM_SusE-F_like"/>
    <property type="match status" value="1"/>
</dbReference>
<dbReference type="OrthoDB" id="975117at2"/>
<protein>
    <submittedName>
        <fullName evidence="2">Uncharacterized protein DUF5019</fullName>
    </submittedName>
</protein>
<dbReference type="RefSeq" id="WP_111598821.1">
    <property type="nucleotide sequence ID" value="NZ_QLLL01000006.1"/>
</dbReference>
<comment type="caution">
    <text evidence="2">The sequence shown here is derived from an EMBL/GenBank/DDBJ whole genome shotgun (WGS) entry which is preliminary data.</text>
</comment>
<dbReference type="Gene3D" id="2.60.40.3620">
    <property type="match status" value="2"/>
</dbReference>